<keyword evidence="2 6" id="KW-0699">rRNA-binding</keyword>
<feature type="region of interest" description="Disordered" evidence="7">
    <location>
        <begin position="372"/>
        <end position="449"/>
    </location>
</feature>
<dbReference type="FunFam" id="2.40.50.740:FF:000001">
    <property type="entry name" value="40S ribosomal protein S4"/>
    <property type="match status" value="1"/>
</dbReference>
<keyword evidence="11" id="KW-1185">Reference proteome</keyword>
<dbReference type="Gene3D" id="2.30.30.30">
    <property type="match status" value="1"/>
</dbReference>
<name>A0A9P6R447_9FUNG</name>
<evidence type="ECO:0000256" key="7">
    <source>
        <dbReference type="SAM" id="MobiDB-lite"/>
    </source>
</evidence>
<dbReference type="AlphaFoldDB" id="A0A9P6R447"/>
<dbReference type="Gene3D" id="3.10.290.10">
    <property type="entry name" value="RNA-binding S4 domain"/>
    <property type="match status" value="1"/>
</dbReference>
<evidence type="ECO:0000259" key="9">
    <source>
        <dbReference type="SMART" id="SM01327"/>
    </source>
</evidence>
<dbReference type="CDD" id="cd00165">
    <property type="entry name" value="S4"/>
    <property type="match status" value="1"/>
</dbReference>
<dbReference type="Pfam" id="PF08632">
    <property type="entry name" value="Zds_C"/>
    <property type="match status" value="1"/>
</dbReference>
<feature type="region of interest" description="Disordered" evidence="7">
    <location>
        <begin position="1"/>
        <end position="60"/>
    </location>
</feature>
<dbReference type="OrthoDB" id="1109245at2759"/>
<reference evidence="10" key="1">
    <citation type="journal article" date="2020" name="Fungal Divers.">
        <title>Resolving the Mortierellaceae phylogeny through synthesis of multi-gene phylogenetics and phylogenomics.</title>
        <authorList>
            <person name="Vandepol N."/>
            <person name="Liber J."/>
            <person name="Desiro A."/>
            <person name="Na H."/>
            <person name="Kennedy M."/>
            <person name="Barry K."/>
            <person name="Grigoriev I.V."/>
            <person name="Miller A.N."/>
            <person name="O'Donnell K."/>
            <person name="Stajich J.E."/>
            <person name="Bonito G."/>
        </authorList>
    </citation>
    <scope>NUCLEOTIDE SEQUENCE</scope>
    <source>
        <strain evidence="10">REB-010B</strain>
    </source>
</reference>
<evidence type="ECO:0000256" key="2">
    <source>
        <dbReference type="ARBA" id="ARBA00022730"/>
    </source>
</evidence>
<dbReference type="InterPro" id="IPR000876">
    <property type="entry name" value="Ribosomal_eS4"/>
</dbReference>
<keyword evidence="4 10" id="KW-0689">Ribosomal protein</keyword>
<dbReference type="GO" id="GO:0006412">
    <property type="term" value="P:translation"/>
    <property type="evidence" value="ECO:0007669"/>
    <property type="project" value="InterPro"/>
</dbReference>
<feature type="region of interest" description="Disordered" evidence="7">
    <location>
        <begin position="834"/>
        <end position="853"/>
    </location>
</feature>
<feature type="compositionally biased region" description="Low complexity" evidence="7">
    <location>
        <begin position="24"/>
        <end position="52"/>
    </location>
</feature>
<dbReference type="InterPro" id="IPR013845">
    <property type="entry name" value="Ribosomal_eS4_central_region"/>
</dbReference>
<feature type="region of interest" description="Disordered" evidence="7">
    <location>
        <begin position="628"/>
        <end position="670"/>
    </location>
</feature>
<feature type="compositionally biased region" description="Low complexity" evidence="7">
    <location>
        <begin position="518"/>
        <end position="534"/>
    </location>
</feature>
<dbReference type="GO" id="GO:0019843">
    <property type="term" value="F:rRNA binding"/>
    <property type="evidence" value="ECO:0007669"/>
    <property type="project" value="UniProtKB-KW"/>
</dbReference>
<keyword evidence="3 6" id="KW-0694">RNA-binding</keyword>
<dbReference type="InterPro" id="IPR014722">
    <property type="entry name" value="Rib_uL2_dom2"/>
</dbReference>
<protein>
    <submittedName>
        <fullName evidence="10">40S ribosomal protein S4</fullName>
    </submittedName>
</protein>
<dbReference type="InterPro" id="IPR038237">
    <property type="entry name" value="Ribosomal_eS4_central_sf"/>
</dbReference>
<evidence type="ECO:0000256" key="3">
    <source>
        <dbReference type="ARBA" id="ARBA00022884"/>
    </source>
</evidence>
<dbReference type="EMBL" id="JAAAIP010001160">
    <property type="protein sequence ID" value="KAG0309898.1"/>
    <property type="molecule type" value="Genomic_DNA"/>
</dbReference>
<sequence>MVYMDDNDKDNDTDNADGQQKLLSASTSRSSTLSCSSSATISTTSSSSTPSSHPAPPLMPDETVMVVVGPDYLAAPEAAFMDEASKEPLTTITTTTATATPMVQQEDIKEVQIETEDPSHLFWVPFHLHPEIAPNEYNKWLSKHGVDSSGDGSLLAARKESLNRRKSVLSAQYNPEEDEDEDEEKEKEDEGTENGNRAKEKDMDKDKDKDKDEDKDKDLDQTAEHDSTYKDFLSGVFSVPLAQMGEPPLKTKTSLRRSTSRTQPMSEICEETIEDMASDMAAEDLAAVKRGTGLTRHGPSLLRRSARTKIRRNSTASTESRHDVSRMRPEPIENGEYPAITLVDPGPLPLPSPLSSSATVEPVLDPAPVLLSAAANTDETTREPKDSRHMPLKRFVSTLRDSSKPTITTYVEPQLLEQRQKDEDEDASRSTSSHPTSTLATTTTTTTTTTTVTALAHPDTLSHPSLKDTPPSEHDASLTFESAIVSKITYPIPPPVKLSQNLLQQPKQPIISRPPLPTKQLSSSPPQQQQQQQSPPSPPKFSILPSKASTADGVSPPQSVPKKSSSWSWFWGKEKNGDKAIDMVQNPSTPSFPIHHAGNTSNSSGDVTVPVEAAVKKPSALSLLFSRNSSSKASTKVQPSGTERTPPSSFNVAVGQMSSSSSSPLSQDYLRDPSRMPLHIERAIYRLSHIKLANPRRPLHEQVLISNMMFWYLGVIQQQQLQQQHSEVQQQQEQQEQQHYLKQLQQEQQQPPQSPPLPQQQLPLAPSSTEQDVHSKIREPVRISTVIELRKDSEPDGLTLVETKIEGSEYVVPLQDSNSHARSPIKEAAIQTTLRDHHHHHHGPSALPREEDAEYDEESMIGGGFSEDFDWSDEDEDAYARGHDHDGMNGAGSLYLQGRAQVPNTFSLHTMPATGPHSVSARGPKKHLKRLNAPKHWMLDKLTGVYAPRPTAGPHKLRECLPLVILLRNRLKYALNGKEVQSILMQRLVKVDNKVRTDSTFPAGFMDAITIEKTGENFRLVYDTKGRFTVHRITAEEAKYKLCKVKKVQLGSKGIPFVVTHDGRTLRYPDPLIKVNDTVKLDLETGKFAEFVKFEVGNVAMVTGGRNTGRVGVITHRERHVGGFDIVHIKDVLDRQFATRLTNVFVIGEGNKPWVSLPKNKGVKLTIAEERDRRRAAN</sequence>
<feature type="compositionally biased region" description="Acidic residues" evidence="7">
    <location>
        <begin position="1"/>
        <end position="15"/>
    </location>
</feature>
<gene>
    <name evidence="10" type="primary">RPS4_1</name>
    <name evidence="10" type="ORF">BGZ99_000762</name>
</gene>
<dbReference type="GO" id="GO:0022627">
    <property type="term" value="C:cytosolic small ribosomal subunit"/>
    <property type="evidence" value="ECO:0007669"/>
    <property type="project" value="UniProtKB-ARBA"/>
</dbReference>
<feature type="domain" description="KOW" evidence="8">
    <location>
        <begin position="1093"/>
        <end position="1120"/>
    </location>
</feature>
<evidence type="ECO:0000256" key="1">
    <source>
        <dbReference type="ARBA" id="ARBA00007500"/>
    </source>
</evidence>
<dbReference type="PANTHER" id="PTHR11581">
    <property type="entry name" value="30S/40S RIBOSOMAL PROTEIN S4"/>
    <property type="match status" value="1"/>
</dbReference>
<dbReference type="InterPro" id="IPR036986">
    <property type="entry name" value="S4_RNA-bd_sf"/>
</dbReference>
<organism evidence="10 11">
    <name type="scientific">Dissophora globulifera</name>
    <dbReference type="NCBI Taxonomy" id="979702"/>
    <lineage>
        <taxon>Eukaryota</taxon>
        <taxon>Fungi</taxon>
        <taxon>Fungi incertae sedis</taxon>
        <taxon>Mucoromycota</taxon>
        <taxon>Mortierellomycotina</taxon>
        <taxon>Mortierellomycetes</taxon>
        <taxon>Mortierellales</taxon>
        <taxon>Mortierellaceae</taxon>
        <taxon>Dissophora</taxon>
    </lineage>
</organism>
<evidence type="ECO:0000259" key="8">
    <source>
        <dbReference type="SMART" id="SM00739"/>
    </source>
</evidence>
<feature type="compositionally biased region" description="Low complexity" evidence="7">
    <location>
        <begin position="430"/>
        <end position="449"/>
    </location>
</feature>
<dbReference type="Pfam" id="PF16121">
    <property type="entry name" value="40S_S4_C"/>
    <property type="match status" value="1"/>
</dbReference>
<evidence type="ECO:0000313" key="10">
    <source>
        <dbReference type="EMBL" id="KAG0309898.1"/>
    </source>
</evidence>
<dbReference type="SMART" id="SM01327">
    <property type="entry name" value="Zds_C"/>
    <property type="match status" value="1"/>
</dbReference>
<dbReference type="InterPro" id="IPR018199">
    <property type="entry name" value="Ribosomal_eS4_N_CS"/>
</dbReference>
<dbReference type="PROSITE" id="PS50889">
    <property type="entry name" value="S4"/>
    <property type="match status" value="1"/>
</dbReference>
<evidence type="ECO:0000256" key="5">
    <source>
        <dbReference type="ARBA" id="ARBA00023274"/>
    </source>
</evidence>
<feature type="region of interest" description="Disordered" evidence="7">
    <location>
        <begin position="456"/>
        <end position="475"/>
    </location>
</feature>
<dbReference type="SMART" id="SM00739">
    <property type="entry name" value="KOW"/>
    <property type="match status" value="1"/>
</dbReference>
<dbReference type="Pfam" id="PF08071">
    <property type="entry name" value="RS4NT"/>
    <property type="match status" value="1"/>
</dbReference>
<proteinExistence type="inferred from homology"/>
<feature type="compositionally biased region" description="Basic and acidic residues" evidence="7">
    <location>
        <begin position="379"/>
        <end position="389"/>
    </location>
</feature>
<evidence type="ECO:0000256" key="6">
    <source>
        <dbReference type="PROSITE-ProRule" id="PRU00182"/>
    </source>
</evidence>
<feature type="compositionally biased region" description="Basic and acidic residues" evidence="7">
    <location>
        <begin position="572"/>
        <end position="581"/>
    </location>
</feature>
<dbReference type="FunFam" id="3.10.290.10:FF:000051">
    <property type="entry name" value="40S ribosomal protein S4, X isoform"/>
    <property type="match status" value="1"/>
</dbReference>
<feature type="compositionally biased region" description="Basic and acidic residues" evidence="7">
    <location>
        <begin position="319"/>
        <end position="331"/>
    </location>
</feature>
<accession>A0A9P6R447</accession>
<dbReference type="InterPro" id="IPR013843">
    <property type="entry name" value="Ribosomal_eS4_N"/>
</dbReference>
<feature type="domain" description="Protein Zds1 C-terminal" evidence="9">
    <location>
        <begin position="665"/>
        <end position="717"/>
    </location>
</feature>
<feature type="compositionally biased region" description="Acidic residues" evidence="7">
    <location>
        <begin position="175"/>
        <end position="192"/>
    </location>
</feature>
<comment type="similarity">
    <text evidence="1">Belongs to the eukaryotic ribosomal protein eS4 family.</text>
</comment>
<dbReference type="FunFam" id="2.30.30.30:FF:000005">
    <property type="entry name" value="40S ribosomal protein S4"/>
    <property type="match status" value="1"/>
</dbReference>
<feature type="region of interest" description="Disordered" evidence="7">
    <location>
        <begin position="508"/>
        <end position="606"/>
    </location>
</feature>
<feature type="compositionally biased region" description="Basic and acidic residues" evidence="7">
    <location>
        <begin position="196"/>
        <end position="229"/>
    </location>
</feature>
<keyword evidence="5" id="KW-0687">Ribonucleoprotein</keyword>
<dbReference type="InterPro" id="IPR041982">
    <property type="entry name" value="Ribosomal_eS4_KOW"/>
</dbReference>
<dbReference type="HAMAP" id="MF_00485">
    <property type="entry name" value="Ribosomal_eS4"/>
    <property type="match status" value="1"/>
</dbReference>
<dbReference type="InterPro" id="IPR005824">
    <property type="entry name" value="KOW"/>
</dbReference>
<feature type="compositionally biased region" description="Polar residues" evidence="7">
    <location>
        <begin position="628"/>
        <end position="651"/>
    </location>
</feature>
<evidence type="ECO:0000313" key="11">
    <source>
        <dbReference type="Proteomes" id="UP000738325"/>
    </source>
</evidence>
<feature type="region of interest" description="Disordered" evidence="7">
    <location>
        <begin position="290"/>
        <end position="333"/>
    </location>
</feature>
<dbReference type="InterPro" id="IPR013941">
    <property type="entry name" value="ZDS1_C"/>
</dbReference>
<dbReference type="PROSITE" id="PS00528">
    <property type="entry name" value="RIBOSOMAL_S4E"/>
    <property type="match status" value="1"/>
</dbReference>
<dbReference type="PANTHER" id="PTHR11581:SF0">
    <property type="entry name" value="SMALL RIBOSOMAL SUBUNIT PROTEIN ES4"/>
    <property type="match status" value="1"/>
</dbReference>
<dbReference type="Proteomes" id="UP000738325">
    <property type="component" value="Unassembled WGS sequence"/>
</dbReference>
<comment type="caution">
    <text evidence="10">The sequence shown here is derived from an EMBL/GenBank/DDBJ whole genome shotgun (WGS) entry which is preliminary data.</text>
</comment>
<evidence type="ECO:0000256" key="4">
    <source>
        <dbReference type="ARBA" id="ARBA00022980"/>
    </source>
</evidence>
<dbReference type="CDD" id="cd06087">
    <property type="entry name" value="KOW_RPS4"/>
    <property type="match status" value="1"/>
</dbReference>
<feature type="region of interest" description="Disordered" evidence="7">
    <location>
        <begin position="730"/>
        <end position="777"/>
    </location>
</feature>
<dbReference type="Pfam" id="PF00900">
    <property type="entry name" value="Ribosomal_S4e"/>
    <property type="match status" value="1"/>
</dbReference>
<dbReference type="GO" id="GO:0003735">
    <property type="term" value="F:structural constituent of ribosome"/>
    <property type="evidence" value="ECO:0007669"/>
    <property type="project" value="InterPro"/>
</dbReference>
<feature type="compositionally biased region" description="Low complexity" evidence="7">
    <location>
        <begin position="554"/>
        <end position="569"/>
    </location>
</feature>
<feature type="region of interest" description="Disordered" evidence="7">
    <location>
        <begin position="166"/>
        <end position="267"/>
    </location>
</feature>
<dbReference type="Gene3D" id="2.40.50.740">
    <property type="match status" value="1"/>
</dbReference>
<dbReference type="InterPro" id="IPR032277">
    <property type="entry name" value="Ribosomal_eS4_C"/>
</dbReference>
<feature type="compositionally biased region" description="Low complexity" evidence="7">
    <location>
        <begin position="730"/>
        <end position="751"/>
    </location>
</feature>